<dbReference type="GO" id="GO:0016531">
    <property type="term" value="F:copper chaperone activity"/>
    <property type="evidence" value="ECO:0007669"/>
    <property type="project" value="InterPro"/>
</dbReference>
<evidence type="ECO:0000313" key="11">
    <source>
        <dbReference type="Proteomes" id="UP000243459"/>
    </source>
</evidence>
<sequence length="168" mass="18412">MGNTQVTAQSEQIAPESPAITQDLTTKGPEADAKPKKKICCACPETKKLRDECIVQHGENKCALFNDIPFLKELLLGVFLKAGLFWCLLSSKAEGNEGVLQSYDQIVHFDEGMELWPELGIPIALMSSTEPSAYCDGKCGDHKSCTSQFSCTAKHKEVESITTHNFSL</sequence>
<dbReference type="Pfam" id="PF05051">
    <property type="entry name" value="COX17"/>
    <property type="match status" value="1"/>
</dbReference>
<dbReference type="PANTHER" id="PTHR16719:SF0">
    <property type="entry name" value="CYTOCHROME C OXIDASE COPPER CHAPERONE"/>
    <property type="match status" value="1"/>
</dbReference>
<name>A0A5P1EWR0_ASPOF</name>
<proteinExistence type="inferred from homology"/>
<dbReference type="AlphaFoldDB" id="A0A5P1EWR0"/>
<keyword evidence="4 8" id="KW-0186">Copper</keyword>
<protein>
    <submittedName>
        <fullName evidence="10">Uncharacterized protein</fullName>
    </submittedName>
</protein>
<evidence type="ECO:0000256" key="8">
    <source>
        <dbReference type="PIRSR" id="PIRSR607745-1"/>
    </source>
</evidence>
<dbReference type="PANTHER" id="PTHR16719">
    <property type="entry name" value="CYTOCHROME C OXIDASE COPPER CHAPERONE"/>
    <property type="match status" value="1"/>
</dbReference>
<comment type="similarity">
    <text evidence="2">Belongs to the COX17 family.</text>
</comment>
<feature type="binding site" evidence="8">
    <location>
        <position position="40"/>
    </location>
    <ligand>
        <name>Cu cation</name>
        <dbReference type="ChEBI" id="CHEBI:23378"/>
    </ligand>
</feature>
<evidence type="ECO:0000256" key="3">
    <source>
        <dbReference type="ARBA" id="ARBA00022723"/>
    </source>
</evidence>
<evidence type="ECO:0000256" key="1">
    <source>
        <dbReference type="ARBA" id="ARBA00004569"/>
    </source>
</evidence>
<keyword evidence="11" id="KW-1185">Reference proteome</keyword>
<dbReference type="SUPFAM" id="SSF47072">
    <property type="entry name" value="Cysteine alpha-hairpin motif"/>
    <property type="match status" value="1"/>
</dbReference>
<dbReference type="InterPro" id="IPR009069">
    <property type="entry name" value="Cys_alpha_HP_mot_SF"/>
</dbReference>
<keyword evidence="7" id="KW-0143">Chaperone</keyword>
<gene>
    <name evidence="10" type="ORF">A4U43_C05F17630</name>
</gene>
<keyword evidence="6" id="KW-1015">Disulfide bond</keyword>
<keyword evidence="5" id="KW-0496">Mitochondrion</keyword>
<evidence type="ECO:0000256" key="7">
    <source>
        <dbReference type="ARBA" id="ARBA00023186"/>
    </source>
</evidence>
<evidence type="ECO:0000256" key="6">
    <source>
        <dbReference type="ARBA" id="ARBA00023157"/>
    </source>
</evidence>
<feature type="binding site" evidence="8">
    <location>
        <position position="41"/>
    </location>
    <ligand>
        <name>Cu cation</name>
        <dbReference type="ChEBI" id="CHEBI:23378"/>
    </ligand>
</feature>
<dbReference type="InterPro" id="IPR007745">
    <property type="entry name" value="Cyt_c_oxidase_Cu-chaperone"/>
</dbReference>
<accession>A0A5P1EWR0</accession>
<evidence type="ECO:0000256" key="9">
    <source>
        <dbReference type="SAM" id="MobiDB-lite"/>
    </source>
</evidence>
<dbReference type="Gramene" id="ONK68941">
    <property type="protein sequence ID" value="ONK68941"/>
    <property type="gene ID" value="A4U43_C05F17630"/>
</dbReference>
<dbReference type="EMBL" id="CM007385">
    <property type="protein sequence ID" value="ONK68941.1"/>
    <property type="molecule type" value="Genomic_DNA"/>
</dbReference>
<organism evidence="10 11">
    <name type="scientific">Asparagus officinalis</name>
    <name type="common">Garden asparagus</name>
    <dbReference type="NCBI Taxonomy" id="4686"/>
    <lineage>
        <taxon>Eukaryota</taxon>
        <taxon>Viridiplantae</taxon>
        <taxon>Streptophyta</taxon>
        <taxon>Embryophyta</taxon>
        <taxon>Tracheophyta</taxon>
        <taxon>Spermatophyta</taxon>
        <taxon>Magnoliopsida</taxon>
        <taxon>Liliopsida</taxon>
        <taxon>Asparagales</taxon>
        <taxon>Asparagaceae</taxon>
        <taxon>Asparagoideae</taxon>
        <taxon>Asparagus</taxon>
    </lineage>
</organism>
<reference evidence="11" key="1">
    <citation type="journal article" date="2017" name="Nat. Commun.">
        <title>The asparagus genome sheds light on the origin and evolution of a young Y chromosome.</title>
        <authorList>
            <person name="Harkess A."/>
            <person name="Zhou J."/>
            <person name="Xu C."/>
            <person name="Bowers J.E."/>
            <person name="Van der Hulst R."/>
            <person name="Ayyampalayam S."/>
            <person name="Mercati F."/>
            <person name="Riccardi P."/>
            <person name="McKain M.R."/>
            <person name="Kakrana A."/>
            <person name="Tang H."/>
            <person name="Ray J."/>
            <person name="Groenendijk J."/>
            <person name="Arikit S."/>
            <person name="Mathioni S.M."/>
            <person name="Nakano M."/>
            <person name="Shan H."/>
            <person name="Telgmann-Rauber A."/>
            <person name="Kanno A."/>
            <person name="Yue Z."/>
            <person name="Chen H."/>
            <person name="Li W."/>
            <person name="Chen Y."/>
            <person name="Xu X."/>
            <person name="Zhang Y."/>
            <person name="Luo S."/>
            <person name="Chen H."/>
            <person name="Gao J."/>
            <person name="Mao Z."/>
            <person name="Pires J.C."/>
            <person name="Luo M."/>
            <person name="Kudrna D."/>
            <person name="Wing R.A."/>
            <person name="Meyers B.C."/>
            <person name="Yi K."/>
            <person name="Kong H."/>
            <person name="Lavrijsen P."/>
            <person name="Sunseri F."/>
            <person name="Falavigna A."/>
            <person name="Ye Y."/>
            <person name="Leebens-Mack J.H."/>
            <person name="Chen G."/>
        </authorList>
    </citation>
    <scope>NUCLEOTIDE SEQUENCE [LARGE SCALE GENOMIC DNA]</scope>
    <source>
        <strain evidence="11">cv. DH0086</strain>
    </source>
</reference>
<feature type="compositionally biased region" description="Polar residues" evidence="9">
    <location>
        <begin position="1"/>
        <end position="12"/>
    </location>
</feature>
<evidence type="ECO:0000313" key="10">
    <source>
        <dbReference type="EMBL" id="ONK68941.1"/>
    </source>
</evidence>
<evidence type="ECO:0000256" key="2">
    <source>
        <dbReference type="ARBA" id="ARBA00009241"/>
    </source>
</evidence>
<keyword evidence="3 8" id="KW-0479">Metal-binding</keyword>
<evidence type="ECO:0000256" key="4">
    <source>
        <dbReference type="ARBA" id="ARBA00023008"/>
    </source>
</evidence>
<dbReference type="Gene3D" id="1.10.287.1130">
    <property type="entry name" value="CytochromE C oxidase copper chaperone"/>
    <property type="match status" value="1"/>
</dbReference>
<dbReference type="GO" id="GO:0005758">
    <property type="term" value="C:mitochondrial intermembrane space"/>
    <property type="evidence" value="ECO:0007669"/>
    <property type="project" value="UniProtKB-SubCell"/>
</dbReference>
<comment type="subcellular location">
    <subcellularLocation>
        <location evidence="1">Mitochondrion intermembrane space</location>
    </subcellularLocation>
</comment>
<dbReference type="GO" id="GO:0005507">
    <property type="term" value="F:copper ion binding"/>
    <property type="evidence" value="ECO:0007669"/>
    <property type="project" value="InterPro"/>
</dbReference>
<dbReference type="Proteomes" id="UP000243459">
    <property type="component" value="Chromosome 5"/>
</dbReference>
<evidence type="ECO:0000256" key="5">
    <source>
        <dbReference type="ARBA" id="ARBA00023128"/>
    </source>
</evidence>
<feature type="region of interest" description="Disordered" evidence="9">
    <location>
        <begin position="1"/>
        <end position="32"/>
    </location>
</feature>